<evidence type="ECO:0000313" key="4">
    <source>
        <dbReference type="Proteomes" id="UP000565205"/>
    </source>
</evidence>
<name>A0A839V2Y1_9PROT</name>
<accession>A0A839V2Y1</accession>
<dbReference type="Proteomes" id="UP000565205">
    <property type="component" value="Unassembled WGS sequence"/>
</dbReference>
<dbReference type="EMBL" id="JACHXV010000022">
    <property type="protein sequence ID" value="MBB3175225.1"/>
    <property type="molecule type" value="Genomic_DNA"/>
</dbReference>
<gene>
    <name evidence="1" type="ORF">FHR90_003079</name>
    <name evidence="2" type="ORF">HUK83_01305</name>
</gene>
<sequence length="58" mass="5420">MNFGSAAVGGGSAVAGSPLIVGAGAGRGGGTVVRGLACLLATLTLRQSSRPPIGSPDL</sequence>
<evidence type="ECO:0000313" key="1">
    <source>
        <dbReference type="EMBL" id="MBB3175225.1"/>
    </source>
</evidence>
<organism evidence="1 3">
    <name type="scientific">Endobacter medicaginis</name>
    <dbReference type="NCBI Taxonomy" id="1181271"/>
    <lineage>
        <taxon>Bacteria</taxon>
        <taxon>Pseudomonadati</taxon>
        <taxon>Pseudomonadota</taxon>
        <taxon>Alphaproteobacteria</taxon>
        <taxon>Acetobacterales</taxon>
        <taxon>Acetobacteraceae</taxon>
        <taxon>Endobacter</taxon>
    </lineage>
</organism>
<evidence type="ECO:0000313" key="2">
    <source>
        <dbReference type="EMBL" id="NVN28986.1"/>
    </source>
</evidence>
<reference evidence="1 3" key="2">
    <citation type="submission" date="2020-08" db="EMBL/GenBank/DDBJ databases">
        <title>Genomic Encyclopedia of Type Strains, Phase III (KMG-III): the genomes of soil and plant-associated and newly described type strains.</title>
        <authorList>
            <person name="Whitman W."/>
        </authorList>
    </citation>
    <scope>NUCLEOTIDE SEQUENCE [LARGE SCALE GENOMIC DNA]</scope>
    <source>
        <strain evidence="1 3">CECT 8088</strain>
    </source>
</reference>
<reference evidence="2 4" key="1">
    <citation type="submission" date="2020-06" db="EMBL/GenBank/DDBJ databases">
        <title>Description of novel acetic acid bacteria.</title>
        <authorList>
            <person name="Sombolestani A."/>
        </authorList>
    </citation>
    <scope>NUCLEOTIDE SEQUENCE [LARGE SCALE GENOMIC DNA]</scope>
    <source>
        <strain evidence="2 4">LMG 26838</strain>
    </source>
</reference>
<evidence type="ECO:0000313" key="3">
    <source>
        <dbReference type="Proteomes" id="UP000557688"/>
    </source>
</evidence>
<proteinExistence type="predicted"/>
<dbReference type="EMBL" id="JABXXQ010000007">
    <property type="protein sequence ID" value="NVN28986.1"/>
    <property type="molecule type" value="Genomic_DNA"/>
</dbReference>
<comment type="caution">
    <text evidence="1">The sequence shown here is derived from an EMBL/GenBank/DDBJ whole genome shotgun (WGS) entry which is preliminary data.</text>
</comment>
<dbReference type="AlphaFoldDB" id="A0A839V2Y1"/>
<protein>
    <submittedName>
        <fullName evidence="1">Uncharacterized protein</fullName>
    </submittedName>
</protein>
<keyword evidence="3" id="KW-1185">Reference proteome</keyword>
<dbReference type="Proteomes" id="UP000557688">
    <property type="component" value="Unassembled WGS sequence"/>
</dbReference>
<dbReference type="RefSeq" id="WP_176621716.1">
    <property type="nucleotide sequence ID" value="NZ_JABXXQ010000007.1"/>
</dbReference>